<feature type="compositionally biased region" description="Basic and acidic residues" evidence="1">
    <location>
        <begin position="362"/>
        <end position="372"/>
    </location>
</feature>
<sequence>MKMTKKLLTSSTLIAALALAPVAAYADGVTGTTTAGTTTTSTTTSTDGTATATSTVEDVQPGMTPDSFFYFFKQLARDINLLVTFNDDKKADLLLQYANEKAAELKALAAKGNNKYDEEQMKEIEVLLTQANDLLEKKDGADTADKQDDADQTQTDSTEKTEAGTTTSTDTPSTTDATGTVTTGTEKTGTATSTTSTDSTATSSSTTNTTTDDQKVGKMSPEQAIAILKSLLDKLPESGRKGVENAIKHLEKNLEKHNKHKHQDDEDAQGDNDSQGDDAKSGTTTDQTGTGSATDSAGTTNTTGTASTPATGTPSTDSTSTAPTAPTSDAAATPAPNQAPAPVVTIPLNEEAKTATTTQPQEQKHQAHHDNGNHYGWNVPQNPHHQDNNSQGNNDPGNRNEHGKK</sequence>
<feature type="compositionally biased region" description="Polar residues" evidence="1">
    <location>
        <begin position="379"/>
        <end position="397"/>
    </location>
</feature>
<keyword evidence="5" id="KW-1185">Reference proteome</keyword>
<feature type="region of interest" description="Disordered" evidence="1">
    <location>
        <begin position="256"/>
        <end position="405"/>
    </location>
</feature>
<dbReference type="EMBL" id="JMIR01000045">
    <property type="protein sequence ID" value="KEO81135.1"/>
    <property type="molecule type" value="Genomic_DNA"/>
</dbReference>
<gene>
    <name evidence="4" type="ORF">EL26_22380</name>
</gene>
<accession>A0A074LKR5</accession>
<name>A0A074LKR5_9BACL</name>
<dbReference type="STRING" id="1157490.EL26_22380"/>
<dbReference type="AlphaFoldDB" id="A0A074LKR5"/>
<feature type="domain" description="DUF5667" evidence="3">
    <location>
        <begin position="62"/>
        <end position="157"/>
    </location>
</feature>
<feature type="chain" id="PRO_5001698344" description="DUF5667 domain-containing protein" evidence="2">
    <location>
        <begin position="27"/>
        <end position="405"/>
    </location>
</feature>
<feature type="compositionally biased region" description="Low complexity" evidence="1">
    <location>
        <begin position="163"/>
        <end position="211"/>
    </location>
</feature>
<comment type="caution">
    <text evidence="4">The sequence shown here is derived from an EMBL/GenBank/DDBJ whole genome shotgun (WGS) entry which is preliminary data.</text>
</comment>
<feature type="compositionally biased region" description="Basic and acidic residues" evidence="1">
    <location>
        <begin position="138"/>
        <end position="149"/>
    </location>
</feature>
<feature type="signal peptide" evidence="2">
    <location>
        <begin position="1"/>
        <end position="26"/>
    </location>
</feature>
<proteinExistence type="predicted"/>
<evidence type="ECO:0000256" key="1">
    <source>
        <dbReference type="SAM" id="MobiDB-lite"/>
    </source>
</evidence>
<feature type="compositionally biased region" description="Low complexity" evidence="1">
    <location>
        <begin position="281"/>
        <end position="342"/>
    </location>
</feature>
<dbReference type="eggNOG" id="ENOG50337QE">
    <property type="taxonomic scope" value="Bacteria"/>
</dbReference>
<feature type="compositionally biased region" description="Acidic residues" evidence="1">
    <location>
        <begin position="265"/>
        <end position="276"/>
    </location>
</feature>
<dbReference type="OrthoDB" id="1949817at2"/>
<keyword evidence="2" id="KW-0732">Signal</keyword>
<evidence type="ECO:0000313" key="4">
    <source>
        <dbReference type="EMBL" id="KEO81135.1"/>
    </source>
</evidence>
<dbReference type="InterPro" id="IPR043725">
    <property type="entry name" value="DUF5667"/>
</dbReference>
<evidence type="ECO:0000313" key="5">
    <source>
        <dbReference type="Proteomes" id="UP000027931"/>
    </source>
</evidence>
<evidence type="ECO:0000256" key="2">
    <source>
        <dbReference type="SAM" id="SignalP"/>
    </source>
</evidence>
<dbReference type="RefSeq" id="WP_038094044.1">
    <property type="nucleotide sequence ID" value="NZ_JMIR01000045.1"/>
</dbReference>
<feature type="region of interest" description="Disordered" evidence="1">
    <location>
        <begin position="138"/>
        <end position="218"/>
    </location>
</feature>
<organism evidence="4 5">
    <name type="scientific">Tumebacillus flagellatus</name>
    <dbReference type="NCBI Taxonomy" id="1157490"/>
    <lineage>
        <taxon>Bacteria</taxon>
        <taxon>Bacillati</taxon>
        <taxon>Bacillota</taxon>
        <taxon>Bacilli</taxon>
        <taxon>Bacillales</taxon>
        <taxon>Alicyclobacillaceae</taxon>
        <taxon>Tumebacillus</taxon>
    </lineage>
</organism>
<protein>
    <recommendedName>
        <fullName evidence="3">DUF5667 domain-containing protein</fullName>
    </recommendedName>
</protein>
<reference evidence="4 5" key="1">
    <citation type="journal article" date="2013" name="Int. J. Syst. Evol. Microbiol.">
        <title>Tumebacillus flagellatus sp. nov., an alpha-amylase/pullulanase-producing bacterium isolated from cassava wastewater.</title>
        <authorList>
            <person name="Wang Q."/>
            <person name="Xie N."/>
            <person name="Qin Y."/>
            <person name="Shen N."/>
            <person name="Zhu J."/>
            <person name="Mi H."/>
            <person name="Huang R."/>
        </authorList>
    </citation>
    <scope>NUCLEOTIDE SEQUENCE [LARGE SCALE GENOMIC DNA]</scope>
    <source>
        <strain evidence="4 5">GST4</strain>
    </source>
</reference>
<dbReference type="Pfam" id="PF18915">
    <property type="entry name" value="DUF5667"/>
    <property type="match status" value="1"/>
</dbReference>
<evidence type="ECO:0000259" key="3">
    <source>
        <dbReference type="Pfam" id="PF18915"/>
    </source>
</evidence>
<dbReference type="Proteomes" id="UP000027931">
    <property type="component" value="Unassembled WGS sequence"/>
</dbReference>